<feature type="compositionally biased region" description="Polar residues" evidence="1">
    <location>
        <begin position="128"/>
        <end position="146"/>
    </location>
</feature>
<feature type="domain" description="Subtelomeric hrmA-associated cluster protein AFUB-079030/YDR124W-like helical bundle" evidence="2">
    <location>
        <begin position="161"/>
        <end position="272"/>
    </location>
</feature>
<dbReference type="Proteomes" id="UP000179920">
    <property type="component" value="Chromosome XIV"/>
</dbReference>
<dbReference type="PANTHER" id="PTHR36102">
    <property type="entry name" value="CHROMOSOME 10, WHOLE GENOME SHOTGUN SEQUENCE"/>
    <property type="match status" value="1"/>
</dbReference>
<dbReference type="AlphaFoldDB" id="A0A1K0GUU0"/>
<feature type="region of interest" description="Disordered" evidence="1">
    <location>
        <begin position="313"/>
        <end position="392"/>
    </location>
</feature>
<dbReference type="PANTHER" id="PTHR36102:SF1">
    <property type="entry name" value="YDR124W-LIKE HELICAL BUNDLE DOMAIN-CONTAINING PROTEIN"/>
    <property type="match status" value="1"/>
</dbReference>
<gene>
    <name evidence="3" type="ORF">UBRO_05623</name>
</gene>
<feature type="region of interest" description="Disordered" evidence="1">
    <location>
        <begin position="109"/>
        <end position="149"/>
    </location>
</feature>
<name>A0A1K0GUU0_9BASI</name>
<dbReference type="EMBL" id="LT558130">
    <property type="protein sequence ID" value="SAM84381.1"/>
    <property type="molecule type" value="Genomic_DNA"/>
</dbReference>
<proteinExistence type="predicted"/>
<protein>
    <recommendedName>
        <fullName evidence="2">Subtelomeric hrmA-associated cluster protein AFUB-079030/YDR124W-like helical bundle domain-containing protein</fullName>
    </recommendedName>
</protein>
<evidence type="ECO:0000313" key="3">
    <source>
        <dbReference type="EMBL" id="SAM84381.1"/>
    </source>
</evidence>
<accession>A0A1K0GUU0</accession>
<reference evidence="4" key="1">
    <citation type="submission" date="2016-04" db="EMBL/GenBank/DDBJ databases">
        <authorList>
            <person name="Guldener U."/>
            <person name="Guldener U."/>
        </authorList>
    </citation>
    <scope>NUCLEOTIDE SEQUENCE [LARGE SCALE GENOMIC DNA]</scope>
    <source>
        <strain evidence="4">UB2112</strain>
    </source>
</reference>
<dbReference type="InterPro" id="IPR047092">
    <property type="entry name" value="AFUB_07903/YDR124W-like_hel"/>
</dbReference>
<evidence type="ECO:0000259" key="2">
    <source>
        <dbReference type="Pfam" id="PF11001"/>
    </source>
</evidence>
<feature type="compositionally biased region" description="Acidic residues" evidence="1">
    <location>
        <begin position="54"/>
        <end position="74"/>
    </location>
</feature>
<organism evidence="3 4">
    <name type="scientific">Ustilago bromivora</name>
    <dbReference type="NCBI Taxonomy" id="307758"/>
    <lineage>
        <taxon>Eukaryota</taxon>
        <taxon>Fungi</taxon>
        <taxon>Dikarya</taxon>
        <taxon>Basidiomycota</taxon>
        <taxon>Ustilaginomycotina</taxon>
        <taxon>Ustilaginomycetes</taxon>
        <taxon>Ustilaginales</taxon>
        <taxon>Ustilaginaceae</taxon>
        <taxon>Ustilago</taxon>
    </lineage>
</organism>
<dbReference type="Pfam" id="PF11001">
    <property type="entry name" value="AFUB_07903_YDR124W_hel"/>
    <property type="match status" value="1"/>
</dbReference>
<sequence length="605" mass="65950">MWVSARGDVETYASQALQSRLEDWFVKGGIADEAKELVKRQSGEIGGRMRIFEDDAGEEEGEKDGGEQEQEDVFLDSTTTNPDKGRSGRPLAPLNTAIANQHFLRSRSSFPHSTLSHPSLDAPRTSPGLLSTSSGMVSRNSISSSPTPTPLHEIRLNTFSARTAFLELRFGQLQQGVCKTVAKAWIKMIQPKKQTRCPYNKGEAGKPDWWPACVRHKEPDHLMKAERHALLLTILRSPRVKVARLQLATAEVVALIKADKVSLLMDVYRVAREEEKMRERKAAAGVEAVEGWEGEKGEEEEVKVRVGTLDGWCKEASQPTSQGRQIARSVTPPPPPAPVPSSQGRGKEEGGMKKGKKRTAGSMTKSFSTGANFNKRRSIATTTPSSSSSSSWLAHDIFPQSPHNNTIFNYHPPHSHSDAVGLGLLAPIPRSYSFSSAPAHHTQLYTPAGRSCETSRWPPQNGTFAEVNGLTSALTATSTSIDPAFAPHTDAHTGQFYYAHPHHAPQSLYAHTARDEISMAYQHDALALDLAGAAMGEGWDFGGLDISQMADLEDSSWGTVTATATVAGGDVALESIGAEQLWLAGHHHQQQQQMSHLSLHFCHNV</sequence>
<dbReference type="OrthoDB" id="5338458at2759"/>
<evidence type="ECO:0000313" key="4">
    <source>
        <dbReference type="Proteomes" id="UP000179920"/>
    </source>
</evidence>
<feature type="region of interest" description="Disordered" evidence="1">
    <location>
        <begin position="48"/>
        <end position="91"/>
    </location>
</feature>
<dbReference type="InterPro" id="IPR021264">
    <property type="entry name" value="AFUB_079030/YDR124W-like"/>
</dbReference>
<feature type="compositionally biased region" description="Polar residues" evidence="1">
    <location>
        <begin position="361"/>
        <end position="372"/>
    </location>
</feature>
<evidence type="ECO:0000256" key="1">
    <source>
        <dbReference type="SAM" id="MobiDB-lite"/>
    </source>
</evidence>